<dbReference type="EMBL" id="VEVO01010188">
    <property type="protein sequence ID" value="KAF0021399.1"/>
    <property type="molecule type" value="Genomic_DNA"/>
</dbReference>
<accession>A0A6A4RM91</accession>
<dbReference type="AlphaFoldDB" id="A0A6A4RM91"/>
<evidence type="ECO:0000313" key="2">
    <source>
        <dbReference type="Proteomes" id="UP000438429"/>
    </source>
</evidence>
<dbReference type="Proteomes" id="UP000438429">
    <property type="component" value="Unassembled WGS sequence"/>
</dbReference>
<evidence type="ECO:0000313" key="1">
    <source>
        <dbReference type="EMBL" id="KAF0021399.1"/>
    </source>
</evidence>
<organism evidence="1 2">
    <name type="scientific">Scophthalmus maximus</name>
    <name type="common">Turbot</name>
    <name type="synonym">Psetta maxima</name>
    <dbReference type="NCBI Taxonomy" id="52904"/>
    <lineage>
        <taxon>Eukaryota</taxon>
        <taxon>Metazoa</taxon>
        <taxon>Chordata</taxon>
        <taxon>Craniata</taxon>
        <taxon>Vertebrata</taxon>
        <taxon>Euteleostomi</taxon>
        <taxon>Actinopterygii</taxon>
        <taxon>Neopterygii</taxon>
        <taxon>Teleostei</taxon>
        <taxon>Neoteleostei</taxon>
        <taxon>Acanthomorphata</taxon>
        <taxon>Carangaria</taxon>
        <taxon>Pleuronectiformes</taxon>
        <taxon>Pleuronectoidei</taxon>
        <taxon>Scophthalmidae</taxon>
        <taxon>Scophthalmus</taxon>
    </lineage>
</organism>
<proteinExistence type="predicted"/>
<sequence length="84" mass="9441">MKTPLPHFHYFDFIRPKGESAAVGLFQQSLGIYSELAPNYLAACQRSCRFVEAHHFNFAEVCVSQFNDQQANKATWASALTATN</sequence>
<reference evidence="1 2" key="1">
    <citation type="submission" date="2019-06" db="EMBL/GenBank/DDBJ databases">
        <title>Draft genomes of female and male turbot (Scophthalmus maximus).</title>
        <authorList>
            <person name="Xu H."/>
            <person name="Xu X.-W."/>
            <person name="Shao C."/>
            <person name="Chen S."/>
        </authorList>
    </citation>
    <scope>NUCLEOTIDE SEQUENCE [LARGE SCALE GENOMIC DNA]</scope>
    <source>
        <strain evidence="1">Ysfricsl-2016a</strain>
        <tissue evidence="1">Blood</tissue>
    </source>
</reference>
<name>A0A6A4RM91_SCOMX</name>
<comment type="caution">
    <text evidence="1">The sequence shown here is derived from an EMBL/GenBank/DDBJ whole genome shotgun (WGS) entry which is preliminary data.</text>
</comment>
<gene>
    <name evidence="1" type="ORF">F2P81_026348</name>
</gene>
<protein>
    <submittedName>
        <fullName evidence="1">Uncharacterized protein</fullName>
    </submittedName>
</protein>